<dbReference type="GO" id="GO:0004514">
    <property type="term" value="F:nicotinate-nucleotide diphosphorylase (carboxylating) activity"/>
    <property type="evidence" value="ECO:0007669"/>
    <property type="project" value="UniProtKB-EC"/>
</dbReference>
<dbReference type="SUPFAM" id="SSF54675">
    <property type="entry name" value="Nicotinate/Quinolinate PRTase N-terminal domain-like"/>
    <property type="match status" value="1"/>
</dbReference>
<evidence type="ECO:0000256" key="1">
    <source>
        <dbReference type="ARBA" id="ARBA00004893"/>
    </source>
</evidence>
<evidence type="ECO:0000313" key="9">
    <source>
        <dbReference type="EMBL" id="KAL3686890.1"/>
    </source>
</evidence>
<dbReference type="FunFam" id="3.90.1170.20:FF:000001">
    <property type="entry name" value="Nicotinate-nucleotide diphosphorylase (Carboxylating)"/>
    <property type="match status" value="1"/>
</dbReference>
<sequence length="386" mass="42110">MQAVGLRFGGEVYCQVWSSKNSSSRINPFKRNSVTLNRFTCKPTRSQTPTIRKVGAPVSAREMSNGVTRHVKIPPPAHPTYQLLDIIRYALAEDAGDRGDVTCLSTIPENAEAKAQFMAKADGIVAGIAMADLIFREVDPELQVEWTLQDGDEVKYGLKFGTVSGSARSILVAERIALNFMQRMSGIATFTRRMAEAAKPARILETRKTAPGLRLVDKWAVLIGGGENHRMGLYDMFLVKDNHIDVAGGIENAVTAVDRYMKEQKLDLGVEIETRSLDEVREVLDCIRGEKGKVTRIMLDNMVKVTPDGSVDVSMLEEAVKLIDGRVETEASGNVTLQTVSKIGATGVTYISSGALTHSVEALDVSLKVDVGIQYLKELLPASGLL</sequence>
<dbReference type="EMBL" id="JBJQOH010000004">
    <property type="protein sequence ID" value="KAL3686890.1"/>
    <property type="molecule type" value="Genomic_DNA"/>
</dbReference>
<dbReference type="InterPro" id="IPR002638">
    <property type="entry name" value="Quinolinate_PRibosylTrfase_C"/>
</dbReference>
<dbReference type="Pfam" id="PF01729">
    <property type="entry name" value="QRPTase_C"/>
    <property type="match status" value="1"/>
</dbReference>
<dbReference type="InterPro" id="IPR037128">
    <property type="entry name" value="Quinolinate_PRibosylTase_N_sf"/>
</dbReference>
<organism evidence="9 10">
    <name type="scientific">Riccia sorocarpa</name>
    <dbReference type="NCBI Taxonomy" id="122646"/>
    <lineage>
        <taxon>Eukaryota</taxon>
        <taxon>Viridiplantae</taxon>
        <taxon>Streptophyta</taxon>
        <taxon>Embryophyta</taxon>
        <taxon>Marchantiophyta</taxon>
        <taxon>Marchantiopsida</taxon>
        <taxon>Marchantiidae</taxon>
        <taxon>Marchantiales</taxon>
        <taxon>Ricciaceae</taxon>
        <taxon>Riccia</taxon>
    </lineage>
</organism>
<dbReference type="PANTHER" id="PTHR32179">
    <property type="entry name" value="NICOTINATE-NUCLEOTIDE PYROPHOSPHORYLASE [CARBOXYLATING]"/>
    <property type="match status" value="1"/>
</dbReference>
<evidence type="ECO:0000256" key="3">
    <source>
        <dbReference type="ARBA" id="ARBA00011944"/>
    </source>
</evidence>
<evidence type="ECO:0000259" key="7">
    <source>
        <dbReference type="Pfam" id="PF01729"/>
    </source>
</evidence>
<dbReference type="Gene3D" id="3.90.1170.20">
    <property type="entry name" value="Quinolinate phosphoribosyl transferase, N-terminal domain"/>
    <property type="match status" value="1"/>
</dbReference>
<dbReference type="GO" id="GO:0019363">
    <property type="term" value="P:pyridine nucleotide biosynthetic process"/>
    <property type="evidence" value="ECO:0007669"/>
    <property type="project" value="UniProtKB-KW"/>
</dbReference>
<keyword evidence="6" id="KW-0808">Transferase</keyword>
<evidence type="ECO:0000256" key="4">
    <source>
        <dbReference type="ARBA" id="ARBA00022642"/>
    </source>
</evidence>
<protein>
    <recommendedName>
        <fullName evidence="3">nicotinate-nucleotide diphosphorylase (carboxylating)</fullName>
        <ecNumber evidence="3">2.4.2.19</ecNumber>
    </recommendedName>
</protein>
<name>A0ABD3H951_9MARC</name>
<evidence type="ECO:0000256" key="5">
    <source>
        <dbReference type="ARBA" id="ARBA00022676"/>
    </source>
</evidence>
<dbReference type="Pfam" id="PF02749">
    <property type="entry name" value="QRPTase_N"/>
    <property type="match status" value="1"/>
</dbReference>
<feature type="domain" description="Quinolinate phosphoribosyl transferase N-terminal" evidence="8">
    <location>
        <begin position="100"/>
        <end position="185"/>
    </location>
</feature>
<dbReference type="InterPro" id="IPR036068">
    <property type="entry name" value="Nicotinate_pribotase-like_C"/>
</dbReference>
<dbReference type="Gene3D" id="3.20.20.70">
    <property type="entry name" value="Aldolase class I"/>
    <property type="match status" value="1"/>
</dbReference>
<dbReference type="PANTHER" id="PTHR32179:SF3">
    <property type="entry name" value="NICOTINATE-NUCLEOTIDE PYROPHOSPHORYLASE [CARBOXYLATING]"/>
    <property type="match status" value="1"/>
</dbReference>
<accession>A0ABD3H951</accession>
<evidence type="ECO:0000256" key="2">
    <source>
        <dbReference type="ARBA" id="ARBA00009400"/>
    </source>
</evidence>
<dbReference type="CDD" id="cd01572">
    <property type="entry name" value="QPRTase"/>
    <property type="match status" value="1"/>
</dbReference>
<dbReference type="AlphaFoldDB" id="A0ABD3H951"/>
<dbReference type="InterPro" id="IPR027277">
    <property type="entry name" value="NadC/ModD"/>
</dbReference>
<reference evidence="9 10" key="1">
    <citation type="submission" date="2024-09" db="EMBL/GenBank/DDBJ databases">
        <title>Chromosome-scale assembly of Riccia sorocarpa.</title>
        <authorList>
            <person name="Paukszto L."/>
        </authorList>
    </citation>
    <scope>NUCLEOTIDE SEQUENCE [LARGE SCALE GENOMIC DNA]</scope>
    <source>
        <strain evidence="9">LP-2024</strain>
        <tissue evidence="9">Aerial parts of the thallus</tissue>
    </source>
</reference>
<proteinExistence type="inferred from homology"/>
<comment type="caution">
    <text evidence="9">The sequence shown here is derived from an EMBL/GenBank/DDBJ whole genome shotgun (WGS) entry which is preliminary data.</text>
</comment>
<keyword evidence="5" id="KW-0328">Glycosyltransferase</keyword>
<dbReference type="EC" id="2.4.2.19" evidence="3"/>
<feature type="domain" description="Quinolinate phosphoribosyl transferase C-terminal" evidence="7">
    <location>
        <begin position="187"/>
        <end position="368"/>
    </location>
</feature>
<dbReference type="InterPro" id="IPR013785">
    <property type="entry name" value="Aldolase_TIM"/>
</dbReference>
<dbReference type="NCBIfam" id="TIGR00078">
    <property type="entry name" value="nadC"/>
    <property type="match status" value="1"/>
</dbReference>
<dbReference type="InterPro" id="IPR004393">
    <property type="entry name" value="NadC"/>
</dbReference>
<gene>
    <name evidence="9" type="ORF">R1sor_013199</name>
</gene>
<evidence type="ECO:0000313" key="10">
    <source>
        <dbReference type="Proteomes" id="UP001633002"/>
    </source>
</evidence>
<dbReference type="Proteomes" id="UP001633002">
    <property type="component" value="Unassembled WGS sequence"/>
</dbReference>
<evidence type="ECO:0000259" key="8">
    <source>
        <dbReference type="Pfam" id="PF02749"/>
    </source>
</evidence>
<evidence type="ECO:0000256" key="6">
    <source>
        <dbReference type="ARBA" id="ARBA00022679"/>
    </source>
</evidence>
<dbReference type="FunFam" id="3.20.20.70:FF:000149">
    <property type="entry name" value="Nicotinate-nucleotide pyrophosphorylase [carboxylating]"/>
    <property type="match status" value="1"/>
</dbReference>
<keyword evidence="10" id="KW-1185">Reference proteome</keyword>
<comment type="pathway">
    <text evidence="1">Cofactor biosynthesis; NAD(+) biosynthesis; nicotinate D-ribonucleotide from quinolinate: step 1/1.</text>
</comment>
<keyword evidence="4" id="KW-0662">Pyridine nucleotide biosynthesis</keyword>
<dbReference type="SUPFAM" id="SSF51690">
    <property type="entry name" value="Nicotinate/Quinolinate PRTase C-terminal domain-like"/>
    <property type="match status" value="1"/>
</dbReference>
<dbReference type="InterPro" id="IPR022412">
    <property type="entry name" value="Quinolinate_PRibosylTrfase_N"/>
</dbReference>
<comment type="similarity">
    <text evidence="2">Belongs to the NadC/ModD family.</text>
</comment>